<comment type="function">
    <text evidence="6">Component of the proteasome, a multicatalytic proteinase complex which is characterized by its ability to cleave peptides with Arg, Phe, Tyr, Leu, and Glu adjacent to the leaving group at neutral or slightly basic pH. The proteasome has an ATP-dependent proteolytic activity.</text>
</comment>
<evidence type="ECO:0000256" key="2">
    <source>
        <dbReference type="ARBA" id="ARBA00022490"/>
    </source>
</evidence>
<keyword evidence="3 6" id="KW-0647">Proteasome</keyword>
<dbReference type="Ensembl" id="ENSECAT00000086565.1">
    <property type="protein sequence ID" value="ENSECAP00000073540.1"/>
    <property type="gene ID" value="ENSECAG00000021615.3"/>
</dbReference>
<dbReference type="CDD" id="cd03758">
    <property type="entry name" value="proteasome_beta_type_2"/>
    <property type="match status" value="1"/>
</dbReference>
<dbReference type="SUPFAM" id="SSF56235">
    <property type="entry name" value="N-terminal nucleophile aminohydrolases (Ntn hydrolases)"/>
    <property type="match status" value="1"/>
</dbReference>
<comment type="subcellular location">
    <subcellularLocation>
        <location evidence="6">Cytoplasm</location>
    </subcellularLocation>
    <subcellularLocation>
        <location evidence="6">Nucleus</location>
    </subcellularLocation>
</comment>
<dbReference type="FunFam" id="3.60.20.10:FF:000008">
    <property type="entry name" value="Proteasome subunit beta type-4"/>
    <property type="match status" value="1"/>
</dbReference>
<dbReference type="PROSITE" id="PS00854">
    <property type="entry name" value="PROTEASOME_BETA_1"/>
    <property type="match status" value="1"/>
</dbReference>
<gene>
    <name evidence="8" type="primary">PSMB2</name>
</gene>
<feature type="compositionally biased region" description="Basic and acidic residues" evidence="7">
    <location>
        <begin position="231"/>
        <end position="249"/>
    </location>
</feature>
<evidence type="ECO:0000313" key="8">
    <source>
        <dbReference type="Ensembl" id="ENSECAP00000073540.1"/>
    </source>
</evidence>
<dbReference type="InterPro" id="IPR029055">
    <property type="entry name" value="Ntn_hydrolases_N"/>
</dbReference>
<dbReference type="GO" id="GO:0005839">
    <property type="term" value="C:proteasome core complex"/>
    <property type="evidence" value="ECO:0007669"/>
    <property type="project" value="Ensembl"/>
</dbReference>
<dbReference type="GO" id="GO:0005654">
    <property type="term" value="C:nucleoplasm"/>
    <property type="evidence" value="ECO:0007669"/>
    <property type="project" value="Ensembl"/>
</dbReference>
<evidence type="ECO:0000256" key="1">
    <source>
        <dbReference type="ARBA" id="ARBA00011656"/>
    </source>
</evidence>
<comment type="similarity">
    <text evidence="6">Belongs to the peptidase T1B family.</text>
</comment>
<evidence type="ECO:0000313" key="9">
    <source>
        <dbReference type="Proteomes" id="UP000002281"/>
    </source>
</evidence>
<dbReference type="GO" id="GO:0005737">
    <property type="term" value="C:cytoplasm"/>
    <property type="evidence" value="ECO:0007669"/>
    <property type="project" value="UniProtKB-SubCell"/>
</dbReference>
<comment type="subunit">
    <text evidence="1">The 26S proteasome consists of a 20S proteasome core and two 19S regulatory subunits. The 20S proteasome core is a barrel-shaped complex made of 28 subunits that are arranged in four stacked rings. The two outer rings are each formed by seven alpha subunits, and the two inner rings are formed by seven beta subunits. The proteolytic activity is exerted by three beta-subunits PSMB5, PSMB6 and PSMB7.</text>
</comment>
<evidence type="ECO:0000256" key="6">
    <source>
        <dbReference type="RuleBase" id="RU004203"/>
    </source>
</evidence>
<keyword evidence="4 6" id="KW-0539">Nucleus</keyword>
<evidence type="ECO:0007829" key="10">
    <source>
        <dbReference type="PeptideAtlas" id="A0A9L0SFA2"/>
    </source>
</evidence>
<dbReference type="GO" id="GO:0010498">
    <property type="term" value="P:proteasomal protein catabolic process"/>
    <property type="evidence" value="ECO:0007669"/>
    <property type="project" value="InterPro"/>
</dbReference>
<dbReference type="InterPro" id="IPR001353">
    <property type="entry name" value="Proteasome_sua/b"/>
</dbReference>
<dbReference type="Proteomes" id="UP000002281">
    <property type="component" value="Chromosome 2"/>
</dbReference>
<reference evidence="8" key="3">
    <citation type="submission" date="2025-09" db="UniProtKB">
        <authorList>
            <consortium name="Ensembl"/>
        </authorList>
    </citation>
    <scope>IDENTIFICATION</scope>
    <source>
        <strain evidence="8">Thoroughbred</strain>
    </source>
</reference>
<feature type="region of interest" description="Disordered" evidence="7">
    <location>
        <begin position="206"/>
        <end position="249"/>
    </location>
</feature>
<dbReference type="PANTHER" id="PTHR32194">
    <property type="entry name" value="METALLOPROTEASE TLDD"/>
    <property type="match status" value="1"/>
</dbReference>
<dbReference type="PROSITE" id="PS51476">
    <property type="entry name" value="PROTEASOME_BETA_2"/>
    <property type="match status" value="1"/>
</dbReference>
<comment type="function">
    <text evidence="5">Non-catalytic component of the 20S core proteasome complex involved in the proteolytic degradation of most intracellular proteins. This complex plays numerous essential roles within the cell by associating with different regulatory particles. Associated with two 19S regulatory particles, forms the 26S proteasome and thus participates in the ATP-dependent degradation of ubiquitinated proteins. The 26S proteasome plays a key role in the maintenance of protein homeostasis by removing misfolded or damaged proteins that could impair cellular functions, and by removing proteins whose functions are no longer required. Associated with the PA200 or PA28, the 20S proteasome mediates ubiquitin-independent protein degradation. This type of proteolysis is required in several pathways including spermatogenesis (20S-PA200 complex) or generation of a subset of MHC class I-presented antigenic peptides (20S-PA28 complex).</text>
</comment>
<proteinExistence type="evidence at protein level"/>
<evidence type="ECO:0000256" key="5">
    <source>
        <dbReference type="ARBA" id="ARBA00049625"/>
    </source>
</evidence>
<keyword evidence="9" id="KW-1185">Reference proteome</keyword>
<dbReference type="InterPro" id="IPR016050">
    <property type="entry name" value="Proteasome_bsu_CS"/>
</dbReference>
<protein>
    <recommendedName>
        <fullName evidence="6">Proteasome subunit beta</fullName>
    </recommendedName>
</protein>
<dbReference type="Pfam" id="PF00227">
    <property type="entry name" value="Proteasome"/>
    <property type="match status" value="1"/>
</dbReference>
<sequence>MEYLIGIQGPDYVLVASDRVAASNIVQMKDDHDKMFKMSEKILLLCVGEAGDTVQFAEYIQKNVQLYKMRNGYELSPTAAANFTRRNLADCLRSRTPYHVNLLLAGYDEHEGPALYYMDYLAALAKAPFAAHGYGAFLTLSILDRYYTPTISRERAVELLRKCLEEARLPRQTETGHGCPTWPTGEGEKWFGPCPFTPPRVAAIQAPRRDSVPGRVNGQAASTPGRGTHPRSREREAAGWEKSRVPAFL</sequence>
<organism evidence="8 9">
    <name type="scientific">Equus caballus</name>
    <name type="common">Horse</name>
    <dbReference type="NCBI Taxonomy" id="9796"/>
    <lineage>
        <taxon>Eukaryota</taxon>
        <taxon>Metazoa</taxon>
        <taxon>Chordata</taxon>
        <taxon>Craniata</taxon>
        <taxon>Vertebrata</taxon>
        <taxon>Euteleostomi</taxon>
        <taxon>Mammalia</taxon>
        <taxon>Eutheria</taxon>
        <taxon>Laurasiatheria</taxon>
        <taxon>Perissodactyla</taxon>
        <taxon>Equidae</taxon>
        <taxon>Equus</taxon>
    </lineage>
</organism>
<dbReference type="Gene3D" id="3.60.20.10">
    <property type="entry name" value="Glutamine Phosphoribosylpyrophosphate, subunit 1, domain 1"/>
    <property type="match status" value="1"/>
</dbReference>
<comment type="subunit">
    <text evidence="6">Component of the proteasome complex.</text>
</comment>
<accession>A0A9L0SFA2</accession>
<dbReference type="InterPro" id="IPR035206">
    <property type="entry name" value="Proteasome_beta2"/>
</dbReference>
<name>A0A9L0SFA2_HORSE</name>
<dbReference type="AlphaFoldDB" id="A0A9L0SFA2"/>
<dbReference type="PANTHER" id="PTHR32194:SF2">
    <property type="entry name" value="PROTEASOME SUBUNIT BETA TYPE-1"/>
    <property type="match status" value="1"/>
</dbReference>
<reference evidence="8" key="2">
    <citation type="submission" date="2025-08" db="UniProtKB">
        <authorList>
            <consortium name="Ensembl"/>
        </authorList>
    </citation>
    <scope>IDENTIFICATION</scope>
    <source>
        <strain evidence="8">Thoroughbred</strain>
    </source>
</reference>
<evidence type="ECO:0000256" key="7">
    <source>
        <dbReference type="SAM" id="MobiDB-lite"/>
    </source>
</evidence>
<dbReference type="InterPro" id="IPR023333">
    <property type="entry name" value="Proteasome_suB-type"/>
</dbReference>
<keyword evidence="2 6" id="KW-0963">Cytoplasm</keyword>
<evidence type="ECO:0000256" key="4">
    <source>
        <dbReference type="ARBA" id="ARBA00023242"/>
    </source>
</evidence>
<reference evidence="8 9" key="1">
    <citation type="journal article" date="2009" name="Science">
        <title>Genome sequence, comparative analysis, and population genetics of the domestic horse.</title>
        <authorList>
            <consortium name="Broad Institute Genome Sequencing Platform"/>
            <consortium name="Broad Institute Whole Genome Assembly Team"/>
            <person name="Wade C.M."/>
            <person name="Giulotto E."/>
            <person name="Sigurdsson S."/>
            <person name="Zoli M."/>
            <person name="Gnerre S."/>
            <person name="Imsland F."/>
            <person name="Lear T.L."/>
            <person name="Adelson D.L."/>
            <person name="Bailey E."/>
            <person name="Bellone R.R."/>
            <person name="Bloecker H."/>
            <person name="Distl O."/>
            <person name="Edgar R.C."/>
            <person name="Garber M."/>
            <person name="Leeb T."/>
            <person name="Mauceli E."/>
            <person name="MacLeod J.N."/>
            <person name="Penedo M.C.T."/>
            <person name="Raison J.M."/>
            <person name="Sharpe T."/>
            <person name="Vogel J."/>
            <person name="Andersson L."/>
            <person name="Antczak D.F."/>
            <person name="Biagi T."/>
            <person name="Binns M.M."/>
            <person name="Chowdhary B.P."/>
            <person name="Coleman S.J."/>
            <person name="Della Valle G."/>
            <person name="Fryc S."/>
            <person name="Guerin G."/>
            <person name="Hasegawa T."/>
            <person name="Hill E.W."/>
            <person name="Jurka J."/>
            <person name="Kiialainen A."/>
            <person name="Lindgren G."/>
            <person name="Liu J."/>
            <person name="Magnani E."/>
            <person name="Mickelson J.R."/>
            <person name="Murray J."/>
            <person name="Nergadze S.G."/>
            <person name="Onofrio R."/>
            <person name="Pedroni S."/>
            <person name="Piras M.F."/>
            <person name="Raudsepp T."/>
            <person name="Rocchi M."/>
            <person name="Roeed K.H."/>
            <person name="Ryder O.A."/>
            <person name="Searle S."/>
            <person name="Skow L."/>
            <person name="Swinburne J.E."/>
            <person name="Syvaenen A.C."/>
            <person name="Tozaki T."/>
            <person name="Valberg S.J."/>
            <person name="Vaudin M."/>
            <person name="White J.R."/>
            <person name="Zody M.C."/>
            <person name="Lander E.S."/>
            <person name="Lindblad-Toh K."/>
        </authorList>
    </citation>
    <scope>NUCLEOTIDE SEQUENCE [LARGE SCALE GENOMIC DNA]</scope>
    <source>
        <strain evidence="8 9">Thoroughbred</strain>
    </source>
</reference>
<keyword evidence="10" id="KW-1267">Proteomics identification</keyword>
<evidence type="ECO:0000256" key="3">
    <source>
        <dbReference type="ARBA" id="ARBA00022942"/>
    </source>
</evidence>
<dbReference type="GeneTree" id="ENSGT00640000091536"/>